<dbReference type="AlphaFoldDB" id="A0A101CHS9"/>
<accession>A0A101CHS9</accession>
<evidence type="ECO:0000313" key="1">
    <source>
        <dbReference type="EMBL" id="KUJ56402.1"/>
    </source>
</evidence>
<sequence>MKTLSTTKICFLILIFSNVLKGQLTGGNYICYYLINSEIQKTMDENDKQKEMRNKQLTNLSLESANKEQWSKYRDVTEKIRGRLNNLSFAVQAIPTSVNIVKEIDKIYEIQSKIYTELSDAPIWIPVALNGQYEFINSLQLYIRLMAGIVLSYGTINEMEKAERKILLDFAQSEIKILRQQSYSTLQKIINVKRKIKLRNNLLQNWVNRDKKIIQDIINNANLY</sequence>
<dbReference type="Proteomes" id="UP000054388">
    <property type="component" value="Unassembled WGS sequence"/>
</dbReference>
<evidence type="ECO:0000313" key="2">
    <source>
        <dbReference type="Proteomes" id="UP000054388"/>
    </source>
</evidence>
<comment type="caution">
    <text evidence="1">The sequence shown here is derived from an EMBL/GenBank/DDBJ whole genome shotgun (WGS) entry which is preliminary data.</text>
</comment>
<gene>
    <name evidence="1" type="ORF">AR686_07525</name>
</gene>
<name>A0A101CHS9_9FLAO</name>
<organism evidence="1 2">
    <name type="scientific">Chryseobacterium aquaticum subsp. greenlandense</name>
    <dbReference type="NCBI Taxonomy" id="345663"/>
    <lineage>
        <taxon>Bacteria</taxon>
        <taxon>Pseudomonadati</taxon>
        <taxon>Bacteroidota</taxon>
        <taxon>Flavobacteriia</taxon>
        <taxon>Flavobacteriales</taxon>
        <taxon>Weeksellaceae</taxon>
        <taxon>Chryseobacterium group</taxon>
        <taxon>Chryseobacterium</taxon>
    </lineage>
</organism>
<protein>
    <submittedName>
        <fullName evidence="1">Uncharacterized protein</fullName>
    </submittedName>
</protein>
<dbReference type="EMBL" id="LMAI01000004">
    <property type="protein sequence ID" value="KUJ56402.1"/>
    <property type="molecule type" value="Genomic_DNA"/>
</dbReference>
<proteinExistence type="predicted"/>
<dbReference type="RefSeq" id="WP_059136367.1">
    <property type="nucleotide sequence ID" value="NZ_LMAI01000004.1"/>
</dbReference>
<reference evidence="1 2" key="1">
    <citation type="submission" date="2015-10" db="EMBL/GenBank/DDBJ databases">
        <title>Genome sequence of Chryseobacterium greenlandense.</title>
        <authorList>
            <person name="Newman J."/>
            <person name="Fischer K."/>
            <person name="Miller J."/>
        </authorList>
    </citation>
    <scope>NUCLEOTIDE SEQUENCE [LARGE SCALE GENOMIC DNA]</scope>
    <source>
        <strain evidence="1 2">UMB34</strain>
    </source>
</reference>